<sequence>MVVLGGVRRCEPLLALAGREKNFRVGSCVSWCQLGCAGNGCAGNGALGVEAVSLQIATAPINNKGESRNLNKAIDESGAFSMVEGTLCVVVIAVSAFSTISAFSPYSVVALLLLCFSRSHVYYFVLTVASLFRPFSLNLLVVTTTGIWKIVYLYDLNQKQKFQRCKKFIQGGLVAPKIVRHFNDARQQFQFHEADTRAKINLKEIGGMDVYNFIHMVFSVNGEEENNACLGEDV</sequence>
<evidence type="ECO:0000313" key="2">
    <source>
        <dbReference type="EMBL" id="MED6151154.1"/>
    </source>
</evidence>
<comment type="caution">
    <text evidence="2">The sequence shown here is derived from an EMBL/GenBank/DDBJ whole genome shotgun (WGS) entry which is preliminary data.</text>
</comment>
<proteinExistence type="predicted"/>
<name>A0ABU6TRK2_9FABA</name>
<evidence type="ECO:0000256" key="1">
    <source>
        <dbReference type="SAM" id="Phobius"/>
    </source>
</evidence>
<gene>
    <name evidence="2" type="ORF">PIB30_079583</name>
</gene>
<protein>
    <submittedName>
        <fullName evidence="2">Uncharacterized protein</fullName>
    </submittedName>
</protein>
<keyword evidence="1" id="KW-0812">Transmembrane</keyword>
<evidence type="ECO:0000313" key="3">
    <source>
        <dbReference type="Proteomes" id="UP001341840"/>
    </source>
</evidence>
<accession>A0ABU6TRK2</accession>
<organism evidence="2 3">
    <name type="scientific">Stylosanthes scabra</name>
    <dbReference type="NCBI Taxonomy" id="79078"/>
    <lineage>
        <taxon>Eukaryota</taxon>
        <taxon>Viridiplantae</taxon>
        <taxon>Streptophyta</taxon>
        <taxon>Embryophyta</taxon>
        <taxon>Tracheophyta</taxon>
        <taxon>Spermatophyta</taxon>
        <taxon>Magnoliopsida</taxon>
        <taxon>eudicotyledons</taxon>
        <taxon>Gunneridae</taxon>
        <taxon>Pentapetalae</taxon>
        <taxon>rosids</taxon>
        <taxon>fabids</taxon>
        <taxon>Fabales</taxon>
        <taxon>Fabaceae</taxon>
        <taxon>Papilionoideae</taxon>
        <taxon>50 kb inversion clade</taxon>
        <taxon>dalbergioids sensu lato</taxon>
        <taxon>Dalbergieae</taxon>
        <taxon>Pterocarpus clade</taxon>
        <taxon>Stylosanthes</taxon>
    </lineage>
</organism>
<dbReference type="Proteomes" id="UP001341840">
    <property type="component" value="Unassembled WGS sequence"/>
</dbReference>
<keyword evidence="1" id="KW-1133">Transmembrane helix</keyword>
<dbReference type="EMBL" id="JASCZI010091754">
    <property type="protein sequence ID" value="MED6151154.1"/>
    <property type="molecule type" value="Genomic_DNA"/>
</dbReference>
<feature type="transmembrane region" description="Helical" evidence="1">
    <location>
        <begin position="78"/>
        <end position="97"/>
    </location>
</feature>
<keyword evidence="1" id="KW-0472">Membrane</keyword>
<keyword evidence="3" id="KW-1185">Reference proteome</keyword>
<reference evidence="2 3" key="1">
    <citation type="journal article" date="2023" name="Plants (Basel)">
        <title>Bridging the Gap: Combining Genomics and Transcriptomics Approaches to Understand Stylosanthes scabra, an Orphan Legume from the Brazilian Caatinga.</title>
        <authorList>
            <person name="Ferreira-Neto J.R.C."/>
            <person name="da Silva M.D."/>
            <person name="Binneck E."/>
            <person name="de Melo N.F."/>
            <person name="da Silva R.H."/>
            <person name="de Melo A.L.T.M."/>
            <person name="Pandolfi V."/>
            <person name="Bustamante F.O."/>
            <person name="Brasileiro-Vidal A.C."/>
            <person name="Benko-Iseppon A.M."/>
        </authorList>
    </citation>
    <scope>NUCLEOTIDE SEQUENCE [LARGE SCALE GENOMIC DNA]</scope>
    <source>
        <tissue evidence="2">Leaves</tissue>
    </source>
</reference>